<dbReference type="PANTHER" id="PTHR35705:SF1">
    <property type="entry name" value="WPP DOMAIN-INTERACTING TAIL-ANCHORED PROTEIN 1"/>
    <property type="match status" value="1"/>
</dbReference>
<dbReference type="InterPro" id="IPR039976">
    <property type="entry name" value="WIT1/WIT2"/>
</dbReference>
<name>A0AAE1KD73_9FABA</name>
<dbReference type="AlphaFoldDB" id="A0AAE1KD73"/>
<evidence type="ECO:0000256" key="3">
    <source>
        <dbReference type="SAM" id="Phobius"/>
    </source>
</evidence>
<dbReference type="EMBL" id="JAWXYG010000005">
    <property type="protein sequence ID" value="KAK4271879.1"/>
    <property type="molecule type" value="Genomic_DNA"/>
</dbReference>
<gene>
    <name evidence="5" type="ORF">QN277_020507</name>
</gene>
<dbReference type="PANTHER" id="PTHR35705">
    <property type="entry name" value="WPP DOMAIN-INTERACTING TAIL-ANCHORED PROTEIN 1"/>
    <property type="match status" value="1"/>
</dbReference>
<accession>A0AAE1KD73</accession>
<feature type="coiled-coil region" evidence="1">
    <location>
        <begin position="322"/>
        <end position="391"/>
    </location>
</feature>
<dbReference type="Proteomes" id="UP001293593">
    <property type="component" value="Unassembled WGS sequence"/>
</dbReference>
<proteinExistence type="predicted"/>
<dbReference type="SUPFAM" id="SSF57997">
    <property type="entry name" value="Tropomyosin"/>
    <property type="match status" value="1"/>
</dbReference>
<evidence type="ECO:0000313" key="5">
    <source>
        <dbReference type="EMBL" id="KAK4271879.1"/>
    </source>
</evidence>
<evidence type="ECO:0000259" key="4">
    <source>
        <dbReference type="Pfam" id="PF26581"/>
    </source>
</evidence>
<feature type="coiled-coil region" evidence="1">
    <location>
        <begin position="418"/>
        <end position="515"/>
    </location>
</feature>
<feature type="domain" description="WIT1/2 N-terminal helical bundle" evidence="4">
    <location>
        <begin position="49"/>
        <end position="184"/>
    </location>
</feature>
<sequence length="658" mass="74199">MDTANAENGAGATSVGDVSTDFDAETDKIVFLEGESPYGEDIGDIGIDSTTLTRLELSLAGFSEKITNLSIFMMRLAAMDSEFEAFAMEKDHVELDSVEKGLEFDLLSGILGSEIGELDRFLHTLRTEIADARQRISLCNHLGETCVVLKEKVCDFERCLKQSEEQFSVIKMQSANFQRNLSHFKREETGENDVGRIISEENESLNKKPEINMHTAERQRNILRMLEKSLAREIDLEKNLNDSLQIEEELKLRMSSLEQELVYAEEEATDAWERWFEADCANQILMGISRDLLGRLQISQFNLNGFTQRESELRAKDLANSEDSTSDKVNSLKKQLKESELQLLNTKASADEYQKLYNVMCSDVRDMENLIVELKENASKAESRANSAEAEHGLLAESNTKLNEEPVLLKEGAAATKVELLERQLKESDLQLQHAIASAEASQEKQNMLYSTIEDMENVIRDLKSNVSKFESRADSAEEKCIVLSESNAELNEELSFLRSRFECLEETLHQVEKTKMATAKDIGMHIMNFKTLVTQLAVERERLNKQISSLAFENKILVVKLEKTYRGPSQGANDSNRESGSSAREFKADMTGQNLSSKENEMKPVEPMPDTETVRRTDAGALSLKHLLIAILVSLVSAVTFLLLKDKNFDISHYFIS</sequence>
<comment type="caution">
    <text evidence="5">The sequence shown here is derived from an EMBL/GenBank/DDBJ whole genome shotgun (WGS) entry which is preliminary data.</text>
</comment>
<evidence type="ECO:0000313" key="6">
    <source>
        <dbReference type="Proteomes" id="UP001293593"/>
    </source>
</evidence>
<keyword evidence="6" id="KW-1185">Reference proteome</keyword>
<feature type="transmembrane region" description="Helical" evidence="3">
    <location>
        <begin position="627"/>
        <end position="645"/>
    </location>
</feature>
<evidence type="ECO:0000256" key="1">
    <source>
        <dbReference type="SAM" id="Coils"/>
    </source>
</evidence>
<feature type="compositionally biased region" description="Polar residues" evidence="2">
    <location>
        <begin position="571"/>
        <end position="583"/>
    </location>
</feature>
<keyword evidence="3" id="KW-0812">Transmembrane</keyword>
<dbReference type="InterPro" id="IPR058610">
    <property type="entry name" value="WIT1_2_N"/>
</dbReference>
<keyword evidence="1" id="KW-0175">Coiled coil</keyword>
<organism evidence="5 6">
    <name type="scientific">Acacia crassicarpa</name>
    <name type="common">northern wattle</name>
    <dbReference type="NCBI Taxonomy" id="499986"/>
    <lineage>
        <taxon>Eukaryota</taxon>
        <taxon>Viridiplantae</taxon>
        <taxon>Streptophyta</taxon>
        <taxon>Embryophyta</taxon>
        <taxon>Tracheophyta</taxon>
        <taxon>Spermatophyta</taxon>
        <taxon>Magnoliopsida</taxon>
        <taxon>eudicotyledons</taxon>
        <taxon>Gunneridae</taxon>
        <taxon>Pentapetalae</taxon>
        <taxon>rosids</taxon>
        <taxon>fabids</taxon>
        <taxon>Fabales</taxon>
        <taxon>Fabaceae</taxon>
        <taxon>Caesalpinioideae</taxon>
        <taxon>mimosoid clade</taxon>
        <taxon>Acacieae</taxon>
        <taxon>Acacia</taxon>
    </lineage>
</organism>
<feature type="coiled-coil region" evidence="1">
    <location>
        <begin position="240"/>
        <end position="267"/>
    </location>
</feature>
<keyword evidence="3" id="KW-0472">Membrane</keyword>
<reference evidence="5" key="1">
    <citation type="submission" date="2023-10" db="EMBL/GenBank/DDBJ databases">
        <title>Chromosome-level genome of the transformable northern wattle, Acacia crassicarpa.</title>
        <authorList>
            <person name="Massaro I."/>
            <person name="Sinha N.R."/>
            <person name="Poethig S."/>
            <person name="Leichty A.R."/>
        </authorList>
    </citation>
    <scope>NUCLEOTIDE SEQUENCE</scope>
    <source>
        <strain evidence="5">Acra3RX</strain>
        <tissue evidence="5">Leaf</tissue>
    </source>
</reference>
<feature type="region of interest" description="Disordered" evidence="2">
    <location>
        <begin position="567"/>
        <end position="612"/>
    </location>
</feature>
<dbReference type="Pfam" id="PF26581">
    <property type="entry name" value="WIT1_2_N"/>
    <property type="match status" value="1"/>
</dbReference>
<protein>
    <recommendedName>
        <fullName evidence="4">WIT1/2 N-terminal helical bundle domain-containing protein</fullName>
    </recommendedName>
</protein>
<keyword evidence="3" id="KW-1133">Transmembrane helix</keyword>
<evidence type="ECO:0000256" key="2">
    <source>
        <dbReference type="SAM" id="MobiDB-lite"/>
    </source>
</evidence>